<reference evidence="3 4" key="1">
    <citation type="submission" date="2018-04" db="EMBL/GenBank/DDBJ databases">
        <authorList>
            <person name="Harrington T."/>
            <person name="Washburn E."/>
            <person name="Bricker J."/>
            <person name="McKinney A."/>
            <person name="Betsko A.J."/>
            <person name="Garlena R.A."/>
            <person name="Russell D.A."/>
            <person name="Pope W.A."/>
            <person name="Jacobs-Sera D."/>
            <person name="Hatfull G.F."/>
        </authorList>
    </citation>
    <scope>NUCLEOTIDE SEQUENCE [LARGE SCALE GENOMIC DNA]</scope>
</reference>
<accession>A0A2Z4Q7F2</accession>
<evidence type="ECO:0000313" key="4">
    <source>
        <dbReference type="Proteomes" id="UP000251466"/>
    </source>
</evidence>
<dbReference type="Proteomes" id="UP000251466">
    <property type="component" value="Segment"/>
</dbReference>
<evidence type="ECO:0000256" key="1">
    <source>
        <dbReference type="SAM" id="Coils"/>
    </source>
</evidence>
<dbReference type="EMBL" id="MH271304">
    <property type="protein sequence ID" value="AWY05428.1"/>
    <property type="molecule type" value="Genomic_DNA"/>
</dbReference>
<sequence>MSFREDEPVVSRAKDQYGSIEHEESHPAFGVATVSRGSGTGRSLFQSDLLHRDTITLAIHTADRTRSLHRDWVHPRRELIEVEMSLAQWGALISSQGIGSGTPVTIRRTESTLRVPGIPHEPRTAQSLAEVEAKIGEMLARARETLAELETAIEEKRGIRATRDALRAHSNSIMHAEGNATFAIKSVSEATEQVVASARADIEAHILEAARLTGQEASIEAPDFTRRAVEQ</sequence>
<keyword evidence="1" id="KW-0175">Coiled coil</keyword>
<gene>
    <name evidence="3" type="primary">78</name>
    <name evidence="3" type="ORF">SEA_METAMORPHOO_78</name>
</gene>
<evidence type="ECO:0000256" key="2">
    <source>
        <dbReference type="SAM" id="MobiDB-lite"/>
    </source>
</evidence>
<feature type="coiled-coil region" evidence="1">
    <location>
        <begin position="128"/>
        <end position="159"/>
    </location>
</feature>
<dbReference type="GeneID" id="54993401"/>
<name>A0A2Z4Q7F2_9CAUD</name>
<protein>
    <submittedName>
        <fullName evidence="3">Uncharacterized protein</fullName>
    </submittedName>
</protein>
<evidence type="ECO:0000313" key="3">
    <source>
        <dbReference type="EMBL" id="AWY05428.1"/>
    </source>
</evidence>
<proteinExistence type="predicted"/>
<feature type="region of interest" description="Disordered" evidence="2">
    <location>
        <begin position="1"/>
        <end position="25"/>
    </location>
</feature>
<organism evidence="3 4">
    <name type="scientific">Microbacterium phage Metamorphoo</name>
    <dbReference type="NCBI Taxonomy" id="2201437"/>
    <lineage>
        <taxon>Viruses</taxon>
        <taxon>Duplodnaviria</taxon>
        <taxon>Heunggongvirae</taxon>
        <taxon>Uroviricota</taxon>
        <taxon>Caudoviricetes</taxon>
        <taxon>Hodgkinviridae</taxon>
        <taxon>Metamorphoovirus</taxon>
        <taxon>Metamorphoovirus metamorphoo</taxon>
    </lineage>
</organism>
<keyword evidence="4" id="KW-1185">Reference proteome</keyword>
<dbReference type="RefSeq" id="YP_009802848.1">
    <property type="nucleotide sequence ID" value="NC_047988.1"/>
</dbReference>
<dbReference type="KEGG" id="vg:54993401"/>